<keyword evidence="1" id="KW-0472">Membrane</keyword>
<protein>
    <submittedName>
        <fullName evidence="2">Uncharacterized protein</fullName>
    </submittedName>
</protein>
<sequence>MNINAALTIGKFGHVISAEFAINTRIIVVIPACGILLLFTMAMMTILLAVIVLDKAMIVVPLIGFVHITTIEFAHLRTT</sequence>
<evidence type="ECO:0000256" key="1">
    <source>
        <dbReference type="SAM" id="Phobius"/>
    </source>
</evidence>
<comment type="caution">
    <text evidence="2">The sequence shown here is derived from an EMBL/GenBank/DDBJ whole genome shotgun (WGS) entry which is preliminary data.</text>
</comment>
<dbReference type="EMBL" id="CBWP010000032">
    <property type="protein sequence ID" value="CDL37908.1"/>
    <property type="molecule type" value="Genomic_DNA"/>
</dbReference>
<reference evidence="2 3" key="1">
    <citation type="submission" date="2013-10" db="EMBL/GenBank/DDBJ databases">
        <title>Antibiotic resistance diversity of beta-lactamase producers in the General Hospital Vienna.</title>
        <authorList>
            <person name="Barisic I."/>
            <person name="Mitteregger D."/>
            <person name="Hirschl A.M."/>
            <person name="Noehammer C."/>
            <person name="Wiesinger-Mayr H."/>
        </authorList>
    </citation>
    <scope>NUCLEOTIDE SEQUENCE [LARGE SCALE GENOMIC DNA]</scope>
    <source>
        <strain evidence="2 3">ISC11</strain>
    </source>
</reference>
<keyword evidence="1" id="KW-1133">Transmembrane helix</keyword>
<name>A0A7G2IM63_CITFR</name>
<organism evidence="2 3">
    <name type="scientific">Citrobacter freundii</name>
    <dbReference type="NCBI Taxonomy" id="546"/>
    <lineage>
        <taxon>Bacteria</taxon>
        <taxon>Pseudomonadati</taxon>
        <taxon>Pseudomonadota</taxon>
        <taxon>Gammaproteobacteria</taxon>
        <taxon>Enterobacterales</taxon>
        <taxon>Enterobacteriaceae</taxon>
        <taxon>Citrobacter</taxon>
        <taxon>Citrobacter freundii complex</taxon>
    </lineage>
</organism>
<evidence type="ECO:0000313" key="3">
    <source>
        <dbReference type="Proteomes" id="UP000019194"/>
    </source>
</evidence>
<feature type="transmembrane region" description="Helical" evidence="1">
    <location>
        <begin position="26"/>
        <end position="52"/>
    </location>
</feature>
<keyword evidence="1" id="KW-0812">Transmembrane</keyword>
<accession>A0A7G2IM63</accession>
<proteinExistence type="predicted"/>
<dbReference type="Proteomes" id="UP000019194">
    <property type="component" value="Unassembled WGS sequence"/>
</dbReference>
<evidence type="ECO:0000313" key="2">
    <source>
        <dbReference type="EMBL" id="CDL37908.1"/>
    </source>
</evidence>
<dbReference type="AlphaFoldDB" id="A0A7G2IM63"/>